<dbReference type="Proteomes" id="UP000887540">
    <property type="component" value="Unplaced"/>
</dbReference>
<name>A0A914E1T7_9BILA</name>
<evidence type="ECO:0000313" key="2">
    <source>
        <dbReference type="WBParaSite" id="ACRNAN_scaffold5310.g15355.t1"/>
    </source>
</evidence>
<dbReference type="AlphaFoldDB" id="A0A914E1T7"/>
<keyword evidence="1" id="KW-1185">Reference proteome</keyword>
<proteinExistence type="predicted"/>
<sequence>MRLVGVSKLTPITPNGEISEIATKTIKYATFYNFTIYELNEAVLNLLKKLVEICGDKIKCDFVLTWTSRNYEEWAKVLIEYVTAHEVLMKIDEKDSNKFLATPIHLPVPPHEIQVNLYKNYSLKNLLHFIGGGDLFMPNRYQLDFYEIVCEESEQRAFCKNLLQLYQHENPEKLVLYLHCHEGDAYPSFFHQELRRLLEDQKISCEKVRTEVRSSYYDIYEYHRSDGWCLKILFNYYSKTNDRYVSFTFILNNGCADVDRVRGYLD</sequence>
<evidence type="ECO:0000313" key="1">
    <source>
        <dbReference type="Proteomes" id="UP000887540"/>
    </source>
</evidence>
<reference evidence="2" key="1">
    <citation type="submission" date="2022-11" db="UniProtKB">
        <authorList>
            <consortium name="WormBaseParasite"/>
        </authorList>
    </citation>
    <scope>IDENTIFICATION</scope>
</reference>
<accession>A0A914E1T7</accession>
<dbReference type="WBParaSite" id="ACRNAN_scaffold5310.g15355.t1">
    <property type="protein sequence ID" value="ACRNAN_scaffold5310.g15355.t1"/>
    <property type="gene ID" value="ACRNAN_scaffold5310.g15355"/>
</dbReference>
<protein>
    <submittedName>
        <fullName evidence="2">Uncharacterized protein</fullName>
    </submittedName>
</protein>
<organism evidence="1 2">
    <name type="scientific">Acrobeloides nanus</name>
    <dbReference type="NCBI Taxonomy" id="290746"/>
    <lineage>
        <taxon>Eukaryota</taxon>
        <taxon>Metazoa</taxon>
        <taxon>Ecdysozoa</taxon>
        <taxon>Nematoda</taxon>
        <taxon>Chromadorea</taxon>
        <taxon>Rhabditida</taxon>
        <taxon>Tylenchina</taxon>
        <taxon>Cephalobomorpha</taxon>
        <taxon>Cephaloboidea</taxon>
        <taxon>Cephalobidae</taxon>
        <taxon>Acrobeloides</taxon>
    </lineage>
</organism>